<sequence>MLETIESMRATENGPILLYLIPHGAGKAMNAKGIDVARDCQAFLRSLIFNENDAKPYKSLVHPPDNRDEVGKKSMPFSKPWTFLVQLPNNAQPLKSFLLWQRVFAVSKTVSFTIYDMNTREEYWDIFPIHGPSVTEDASHQDVLDQKAILLQAIKRDMSQIPAFRTLVADLGVRNLQHQGDLNAIMDTVLSTFHLERTTADTTESTDLRTVYVLMARPPTETLEEYNSWKSFFNSLSVYRIALQRFEVALLPMRVWCELCKSRIHCTAKCPWPRAEGWLGITPQDLGVRTITAGDGSVRFVGAANKVTSVPLIKHFREIAEQTSEARDRASGKAGKRGSGTQGRGGAQGRGGRKNGSRK</sequence>
<evidence type="ECO:0000313" key="2">
    <source>
        <dbReference type="EMBL" id="OSC96464.1"/>
    </source>
</evidence>
<dbReference type="OrthoDB" id="2755229at2759"/>
<name>A0A1Y2I5P7_TRAC3</name>
<reference evidence="2 3" key="1">
    <citation type="journal article" date="2015" name="Biotechnol. Biofuels">
        <title>Enhanced degradation of softwood versus hardwood by the white-rot fungus Pycnoporus coccineus.</title>
        <authorList>
            <person name="Couturier M."/>
            <person name="Navarro D."/>
            <person name="Chevret D."/>
            <person name="Henrissat B."/>
            <person name="Piumi F."/>
            <person name="Ruiz-Duenas F.J."/>
            <person name="Martinez A.T."/>
            <person name="Grigoriev I.V."/>
            <person name="Riley R."/>
            <person name="Lipzen A."/>
            <person name="Berrin J.G."/>
            <person name="Master E.R."/>
            <person name="Rosso M.N."/>
        </authorList>
    </citation>
    <scope>NUCLEOTIDE SEQUENCE [LARGE SCALE GENOMIC DNA]</scope>
    <source>
        <strain evidence="2 3">BRFM310</strain>
    </source>
</reference>
<dbReference type="AlphaFoldDB" id="A0A1Y2I5P7"/>
<dbReference type="EMBL" id="KZ084181">
    <property type="protein sequence ID" value="OSC96464.1"/>
    <property type="molecule type" value="Genomic_DNA"/>
</dbReference>
<organism evidence="2 3">
    <name type="scientific">Trametes coccinea (strain BRFM310)</name>
    <name type="common">Pycnoporus coccineus</name>
    <dbReference type="NCBI Taxonomy" id="1353009"/>
    <lineage>
        <taxon>Eukaryota</taxon>
        <taxon>Fungi</taxon>
        <taxon>Dikarya</taxon>
        <taxon>Basidiomycota</taxon>
        <taxon>Agaricomycotina</taxon>
        <taxon>Agaricomycetes</taxon>
        <taxon>Polyporales</taxon>
        <taxon>Polyporaceae</taxon>
        <taxon>Trametes</taxon>
    </lineage>
</organism>
<evidence type="ECO:0000256" key="1">
    <source>
        <dbReference type="SAM" id="MobiDB-lite"/>
    </source>
</evidence>
<feature type="compositionally biased region" description="Gly residues" evidence="1">
    <location>
        <begin position="337"/>
        <end position="350"/>
    </location>
</feature>
<feature type="region of interest" description="Disordered" evidence="1">
    <location>
        <begin position="323"/>
        <end position="359"/>
    </location>
</feature>
<accession>A0A1Y2I5P7</accession>
<protein>
    <submittedName>
        <fullName evidence="2">Uncharacterized protein</fullName>
    </submittedName>
</protein>
<dbReference type="STRING" id="1353009.A0A1Y2I5P7"/>
<evidence type="ECO:0000313" key="3">
    <source>
        <dbReference type="Proteomes" id="UP000193067"/>
    </source>
</evidence>
<proteinExistence type="predicted"/>
<keyword evidence="3" id="KW-1185">Reference proteome</keyword>
<dbReference type="Proteomes" id="UP000193067">
    <property type="component" value="Unassembled WGS sequence"/>
</dbReference>
<gene>
    <name evidence="2" type="ORF">PYCCODRAFT_1441060</name>
</gene>